<feature type="transmembrane region" description="Helical" evidence="1">
    <location>
        <begin position="87"/>
        <end position="108"/>
    </location>
</feature>
<name>A0A5B0MD57_PUCGR</name>
<gene>
    <name evidence="2" type="ORF">PGT21_012344</name>
</gene>
<feature type="transmembrane region" description="Helical" evidence="1">
    <location>
        <begin position="55"/>
        <end position="75"/>
    </location>
</feature>
<sequence>MAFLDRKGRMPQPKLLNYSHVQQSPTDSSNHTNFGSVAYKYWHYSLQNRPSSSSLLLLYLIQMLIMIVIVVRSNILVVLDPKGSEAVILASPISCSHPVLLAIVKLFAIHLTPSAS</sequence>
<dbReference type="EMBL" id="VSWC01000157">
    <property type="protein sequence ID" value="KAA1074592.1"/>
    <property type="molecule type" value="Genomic_DNA"/>
</dbReference>
<comment type="caution">
    <text evidence="2">The sequence shown here is derived from an EMBL/GenBank/DDBJ whole genome shotgun (WGS) entry which is preliminary data.</text>
</comment>
<keyword evidence="1" id="KW-0472">Membrane</keyword>
<keyword evidence="1" id="KW-1133">Transmembrane helix</keyword>
<evidence type="ECO:0000256" key="1">
    <source>
        <dbReference type="SAM" id="Phobius"/>
    </source>
</evidence>
<evidence type="ECO:0000313" key="3">
    <source>
        <dbReference type="Proteomes" id="UP000324748"/>
    </source>
</evidence>
<proteinExistence type="predicted"/>
<dbReference type="AlphaFoldDB" id="A0A5B0MD57"/>
<accession>A0A5B0MD57</accession>
<dbReference type="Proteomes" id="UP000324748">
    <property type="component" value="Unassembled WGS sequence"/>
</dbReference>
<keyword evidence="1" id="KW-0812">Transmembrane</keyword>
<keyword evidence="3" id="KW-1185">Reference proteome</keyword>
<protein>
    <submittedName>
        <fullName evidence="2">Uncharacterized protein</fullName>
    </submittedName>
</protein>
<evidence type="ECO:0000313" key="2">
    <source>
        <dbReference type="EMBL" id="KAA1074592.1"/>
    </source>
</evidence>
<organism evidence="2 3">
    <name type="scientific">Puccinia graminis f. sp. tritici</name>
    <dbReference type="NCBI Taxonomy" id="56615"/>
    <lineage>
        <taxon>Eukaryota</taxon>
        <taxon>Fungi</taxon>
        <taxon>Dikarya</taxon>
        <taxon>Basidiomycota</taxon>
        <taxon>Pucciniomycotina</taxon>
        <taxon>Pucciniomycetes</taxon>
        <taxon>Pucciniales</taxon>
        <taxon>Pucciniaceae</taxon>
        <taxon>Puccinia</taxon>
    </lineage>
</organism>
<reference evidence="2 3" key="1">
    <citation type="submission" date="2019-05" db="EMBL/GenBank/DDBJ databases">
        <title>Emergence of the Ug99 lineage of the wheat stem rust pathogen through somatic hybridization.</title>
        <authorList>
            <person name="Li F."/>
            <person name="Upadhyaya N.M."/>
            <person name="Sperschneider J."/>
            <person name="Matny O."/>
            <person name="Nguyen-Phuc H."/>
            <person name="Mago R."/>
            <person name="Raley C."/>
            <person name="Miller M.E."/>
            <person name="Silverstein K.A.T."/>
            <person name="Henningsen E."/>
            <person name="Hirsch C.D."/>
            <person name="Visser B."/>
            <person name="Pretorius Z.A."/>
            <person name="Steffenson B.J."/>
            <person name="Schwessinger B."/>
            <person name="Dodds P.N."/>
            <person name="Figueroa M."/>
        </authorList>
    </citation>
    <scope>NUCLEOTIDE SEQUENCE [LARGE SCALE GENOMIC DNA]</scope>
    <source>
        <strain evidence="2">21-0</strain>
    </source>
</reference>